<dbReference type="InterPro" id="IPR038009">
    <property type="entry name" value="GlmU_C_LbH"/>
</dbReference>
<feature type="active site" description="Proton acceptor" evidence="18">
    <location>
        <position position="363"/>
    </location>
</feature>
<feature type="binding site" evidence="18">
    <location>
        <position position="333"/>
    </location>
    <ligand>
        <name>UDP-N-acetyl-alpha-D-glucosamine</name>
        <dbReference type="ChEBI" id="CHEBI:57705"/>
    </ligand>
</feature>
<keyword evidence="8 18" id="KW-0677">Repeat</keyword>
<dbReference type="PANTHER" id="PTHR43584">
    <property type="entry name" value="NUCLEOTIDYL TRANSFERASE"/>
    <property type="match status" value="1"/>
</dbReference>
<comment type="similarity">
    <text evidence="3 18">In the N-terminal section; belongs to the N-acetylglucosamine-1-phosphate uridyltransferase family.</text>
</comment>
<evidence type="ECO:0000256" key="15">
    <source>
        <dbReference type="ARBA" id="ARBA00048247"/>
    </source>
</evidence>
<evidence type="ECO:0000256" key="8">
    <source>
        <dbReference type="ARBA" id="ARBA00022737"/>
    </source>
</evidence>
<dbReference type="EMBL" id="QJKI01000006">
    <property type="protein sequence ID" value="PXX79397.1"/>
    <property type="molecule type" value="Genomic_DNA"/>
</dbReference>
<feature type="region of interest" description="N-acetyltransferase" evidence="18">
    <location>
        <begin position="251"/>
        <end position="456"/>
    </location>
</feature>
<evidence type="ECO:0000313" key="22">
    <source>
        <dbReference type="Proteomes" id="UP000247555"/>
    </source>
</evidence>
<dbReference type="GO" id="GO:0009252">
    <property type="term" value="P:peptidoglycan biosynthetic process"/>
    <property type="evidence" value="ECO:0007669"/>
    <property type="project" value="UniProtKB-UniRule"/>
</dbReference>
<feature type="region of interest" description="Linker" evidence="18">
    <location>
        <begin position="230"/>
        <end position="250"/>
    </location>
</feature>
<gene>
    <name evidence="18" type="primary">glmU</name>
    <name evidence="21" type="ORF">DFR34_10632</name>
</gene>
<feature type="binding site" evidence="18">
    <location>
        <position position="227"/>
    </location>
    <ligand>
        <name>UDP-N-acetyl-alpha-D-glucosamine</name>
        <dbReference type="ChEBI" id="CHEBI:57705"/>
    </ligand>
</feature>
<keyword evidence="5 18" id="KW-0808">Transferase</keyword>
<dbReference type="AlphaFoldDB" id="A0A318LCQ7"/>
<dbReference type="GO" id="GO:0019134">
    <property type="term" value="F:glucosamine-1-phosphate N-acetyltransferase activity"/>
    <property type="evidence" value="ECO:0007669"/>
    <property type="project" value="UniProtKB-UniRule"/>
</dbReference>
<dbReference type="EC" id="2.3.1.157" evidence="18"/>
<dbReference type="GO" id="GO:0071555">
    <property type="term" value="P:cell wall organization"/>
    <property type="evidence" value="ECO:0007669"/>
    <property type="project" value="UniProtKB-KW"/>
</dbReference>
<dbReference type="GO" id="GO:0000902">
    <property type="term" value="P:cell morphogenesis"/>
    <property type="evidence" value="ECO:0007669"/>
    <property type="project" value="UniProtKB-UniRule"/>
</dbReference>
<evidence type="ECO:0000256" key="14">
    <source>
        <dbReference type="ARBA" id="ARBA00023316"/>
    </source>
</evidence>
<dbReference type="CDD" id="cd02540">
    <property type="entry name" value="GT2_GlmU_N_bac"/>
    <property type="match status" value="1"/>
</dbReference>
<dbReference type="InterPro" id="IPR029044">
    <property type="entry name" value="Nucleotide-diphossugar_trans"/>
</dbReference>
<dbReference type="GO" id="GO:0003977">
    <property type="term" value="F:UDP-N-acetylglucosamine diphosphorylase activity"/>
    <property type="evidence" value="ECO:0007669"/>
    <property type="project" value="UniProtKB-UniRule"/>
</dbReference>
<keyword evidence="6 18" id="KW-0548">Nucleotidyltransferase</keyword>
<dbReference type="GO" id="GO:0008360">
    <property type="term" value="P:regulation of cell shape"/>
    <property type="evidence" value="ECO:0007669"/>
    <property type="project" value="UniProtKB-KW"/>
</dbReference>
<evidence type="ECO:0000313" key="21">
    <source>
        <dbReference type="EMBL" id="PXX79397.1"/>
    </source>
</evidence>
<feature type="binding site" evidence="18">
    <location>
        <position position="23"/>
    </location>
    <ligand>
        <name>UDP-N-acetyl-alpha-D-glucosamine</name>
        <dbReference type="ChEBI" id="CHEBI:57705"/>
    </ligand>
</feature>
<dbReference type="GO" id="GO:0005737">
    <property type="term" value="C:cytoplasm"/>
    <property type="evidence" value="ECO:0007669"/>
    <property type="project" value="UniProtKB-SubCell"/>
</dbReference>
<feature type="binding site" evidence="18">
    <location>
        <position position="139"/>
    </location>
    <ligand>
        <name>UDP-N-acetyl-alpha-D-glucosamine</name>
        <dbReference type="ChEBI" id="CHEBI:57705"/>
    </ligand>
</feature>
<feature type="binding site" evidence="18">
    <location>
        <position position="351"/>
    </location>
    <ligand>
        <name>UDP-N-acetyl-alpha-D-glucosamine</name>
        <dbReference type="ChEBI" id="CHEBI:57705"/>
    </ligand>
</feature>
<evidence type="ECO:0000256" key="4">
    <source>
        <dbReference type="ARBA" id="ARBA00022490"/>
    </source>
</evidence>
<dbReference type="RefSeq" id="WP_110390321.1">
    <property type="nucleotide sequence ID" value="NZ_QJKI01000006.1"/>
</dbReference>
<evidence type="ECO:0000256" key="5">
    <source>
        <dbReference type="ARBA" id="ARBA00022679"/>
    </source>
</evidence>
<comment type="pathway">
    <text evidence="18">Nucleotide-sugar biosynthesis; UDP-N-acetyl-alpha-D-glucosamine biosynthesis; UDP-N-acetyl-alpha-D-glucosamine from N-acetyl-alpha-D-glucosamine 1-phosphate: step 1/1.</text>
</comment>
<feature type="binding site" evidence="18">
    <location>
        <position position="366"/>
    </location>
    <ligand>
        <name>UDP-N-acetyl-alpha-D-glucosamine</name>
        <dbReference type="ChEBI" id="CHEBI:57705"/>
    </ligand>
</feature>
<comment type="pathway">
    <text evidence="18">Nucleotide-sugar biosynthesis; UDP-N-acetyl-alpha-D-glucosamine biosynthesis; N-acetyl-alpha-D-glucosamine 1-phosphate from alpha-D-glucosamine 6-phosphate (route II): step 2/2.</text>
</comment>
<evidence type="ECO:0000259" key="19">
    <source>
        <dbReference type="Pfam" id="PF12804"/>
    </source>
</evidence>
<reference evidence="21 22" key="1">
    <citation type="submission" date="2018-05" db="EMBL/GenBank/DDBJ databases">
        <title>Genomic Encyclopedia of Type Strains, Phase IV (KMG-IV): sequencing the most valuable type-strain genomes for metagenomic binning, comparative biology and taxonomic classification.</title>
        <authorList>
            <person name="Goeker M."/>
        </authorList>
    </citation>
    <scope>NUCLEOTIDE SEQUENCE [LARGE SCALE GENOMIC DNA]</scope>
    <source>
        <strain evidence="21 22">DSM 29661</strain>
    </source>
</reference>
<feature type="binding site" evidence="18">
    <location>
        <position position="440"/>
    </location>
    <ligand>
        <name>acetyl-CoA</name>
        <dbReference type="ChEBI" id="CHEBI:57288"/>
    </ligand>
</feature>
<feature type="binding site" evidence="18">
    <location>
        <begin position="9"/>
        <end position="12"/>
    </location>
    <ligand>
        <name>UDP-N-acetyl-alpha-D-glucosamine</name>
        <dbReference type="ChEBI" id="CHEBI:57705"/>
    </ligand>
</feature>
<dbReference type="EC" id="2.7.7.23" evidence="18"/>
<feature type="binding site" evidence="18">
    <location>
        <position position="380"/>
    </location>
    <ligand>
        <name>acetyl-CoA</name>
        <dbReference type="ChEBI" id="CHEBI:57288"/>
    </ligand>
</feature>
<evidence type="ECO:0000256" key="17">
    <source>
        <dbReference type="ARBA" id="ARBA00049628"/>
    </source>
</evidence>
<dbReference type="NCBIfam" id="TIGR01173">
    <property type="entry name" value="glmU"/>
    <property type="match status" value="1"/>
</dbReference>
<evidence type="ECO:0000256" key="11">
    <source>
        <dbReference type="ARBA" id="ARBA00022984"/>
    </source>
</evidence>
<dbReference type="SUPFAM" id="SSF53448">
    <property type="entry name" value="Nucleotide-diphospho-sugar transferases"/>
    <property type="match status" value="1"/>
</dbReference>
<feature type="binding site" evidence="18">
    <location>
        <position position="169"/>
    </location>
    <ligand>
        <name>UDP-N-acetyl-alpha-D-glucosamine</name>
        <dbReference type="ChEBI" id="CHEBI:57705"/>
    </ligand>
</feature>
<evidence type="ECO:0000256" key="6">
    <source>
        <dbReference type="ARBA" id="ARBA00022695"/>
    </source>
</evidence>
<keyword evidence="13 18" id="KW-0012">Acyltransferase</keyword>
<proteinExistence type="inferred from homology"/>
<feature type="region of interest" description="Pyrophosphorylase" evidence="18">
    <location>
        <begin position="1"/>
        <end position="229"/>
    </location>
</feature>
<evidence type="ECO:0000256" key="16">
    <source>
        <dbReference type="ARBA" id="ARBA00048493"/>
    </source>
</evidence>
<evidence type="ECO:0000256" key="18">
    <source>
        <dbReference type="HAMAP-Rule" id="MF_01631"/>
    </source>
</evidence>
<evidence type="ECO:0000256" key="13">
    <source>
        <dbReference type="ARBA" id="ARBA00023315"/>
    </source>
</evidence>
<keyword evidence="7 18" id="KW-0479">Metal-binding</keyword>
<feature type="binding site" evidence="18">
    <location>
        <position position="423"/>
    </location>
    <ligand>
        <name>acetyl-CoA</name>
        <dbReference type="ChEBI" id="CHEBI:57288"/>
    </ligand>
</feature>
<comment type="subunit">
    <text evidence="18">Homotrimer.</text>
</comment>
<feature type="binding site" evidence="18">
    <location>
        <position position="377"/>
    </location>
    <ligand>
        <name>UDP-N-acetyl-alpha-D-glucosamine</name>
        <dbReference type="ChEBI" id="CHEBI:57705"/>
    </ligand>
</feature>
<evidence type="ECO:0000256" key="1">
    <source>
        <dbReference type="ARBA" id="ARBA00004496"/>
    </source>
</evidence>
<accession>A0A318LCQ7</accession>
<dbReference type="GO" id="GO:0000287">
    <property type="term" value="F:magnesium ion binding"/>
    <property type="evidence" value="ECO:0007669"/>
    <property type="project" value="UniProtKB-UniRule"/>
</dbReference>
<evidence type="ECO:0000256" key="7">
    <source>
        <dbReference type="ARBA" id="ARBA00022723"/>
    </source>
</evidence>
<keyword evidence="9 18" id="KW-0460">Magnesium</keyword>
<comment type="subcellular location">
    <subcellularLocation>
        <location evidence="1 18">Cytoplasm</location>
    </subcellularLocation>
</comment>
<protein>
    <recommendedName>
        <fullName evidence="18">Bifunctional protein GlmU</fullName>
    </recommendedName>
    <domain>
        <recommendedName>
            <fullName evidence="18">UDP-N-acetylglucosamine pyrophosphorylase</fullName>
            <ecNumber evidence="18">2.7.7.23</ecNumber>
        </recommendedName>
        <alternativeName>
            <fullName evidence="18">N-acetylglucosamine-1-phosphate uridyltransferase</fullName>
        </alternativeName>
    </domain>
    <domain>
        <recommendedName>
            <fullName evidence="18">Glucosamine-1-phosphate N-acetyltransferase</fullName>
            <ecNumber evidence="18">2.3.1.157</ecNumber>
        </recommendedName>
    </domain>
</protein>
<dbReference type="PANTHER" id="PTHR43584:SF3">
    <property type="entry name" value="BIFUNCTIONAL PROTEIN GLMU"/>
    <property type="match status" value="1"/>
</dbReference>
<dbReference type="GO" id="GO:0016020">
    <property type="term" value="C:membrane"/>
    <property type="evidence" value="ECO:0007669"/>
    <property type="project" value="GOC"/>
</dbReference>
<name>A0A318LCQ7_9NEIS</name>
<evidence type="ECO:0000256" key="3">
    <source>
        <dbReference type="ARBA" id="ARBA00007947"/>
    </source>
</evidence>
<dbReference type="Pfam" id="PF25087">
    <property type="entry name" value="GMPPB_C"/>
    <property type="match status" value="1"/>
</dbReference>
<keyword evidence="12 18" id="KW-0511">Multifunctional enzyme</keyword>
<dbReference type="InterPro" id="IPR050065">
    <property type="entry name" value="GlmU-like"/>
</dbReference>
<keyword evidence="14 18" id="KW-0961">Cell wall biogenesis/degradation</keyword>
<comment type="cofactor">
    <cofactor evidence="18">
        <name>Mg(2+)</name>
        <dbReference type="ChEBI" id="CHEBI:18420"/>
    </cofactor>
    <text evidence="18">Binds 1 Mg(2+) ion per subunit.</text>
</comment>
<feature type="domain" description="MobA-like NTP transferase" evidence="19">
    <location>
        <begin position="6"/>
        <end position="140"/>
    </location>
</feature>
<keyword evidence="4 18" id="KW-0963">Cytoplasm</keyword>
<dbReference type="GO" id="GO:0009245">
    <property type="term" value="P:lipid A biosynthetic process"/>
    <property type="evidence" value="ECO:0007669"/>
    <property type="project" value="UniProtKB-UniRule"/>
</dbReference>
<comment type="caution">
    <text evidence="21">The sequence shown here is derived from an EMBL/GenBank/DDBJ whole genome shotgun (WGS) entry which is preliminary data.</text>
</comment>
<dbReference type="CDD" id="cd03353">
    <property type="entry name" value="LbH_GlmU_C"/>
    <property type="match status" value="1"/>
</dbReference>
<organism evidence="21 22">
    <name type="scientific">Rivihabitans pingtungensis</name>
    <dbReference type="NCBI Taxonomy" id="1054498"/>
    <lineage>
        <taxon>Bacteria</taxon>
        <taxon>Pseudomonadati</taxon>
        <taxon>Pseudomonadota</taxon>
        <taxon>Betaproteobacteria</taxon>
        <taxon>Neisseriales</taxon>
        <taxon>Aquaspirillaceae</taxon>
        <taxon>Rivihabitans</taxon>
    </lineage>
</organism>
<dbReference type="InterPro" id="IPR025877">
    <property type="entry name" value="MobA-like_NTP_Trfase"/>
</dbReference>
<dbReference type="Gene3D" id="3.90.550.10">
    <property type="entry name" value="Spore Coat Polysaccharide Biosynthesis Protein SpsA, Chain A"/>
    <property type="match status" value="1"/>
</dbReference>
<evidence type="ECO:0000256" key="2">
    <source>
        <dbReference type="ARBA" id="ARBA00007707"/>
    </source>
</evidence>
<dbReference type="Pfam" id="PF00132">
    <property type="entry name" value="Hexapep"/>
    <property type="match status" value="1"/>
</dbReference>
<keyword evidence="11 18" id="KW-0573">Peptidoglycan synthesis</keyword>
<dbReference type="UniPathway" id="UPA00973"/>
<comment type="function">
    <text evidence="17 18">Catalyzes the last two sequential reactions in the de novo biosynthetic pathway for UDP-N-acetylglucosamine (UDP-GlcNAc). The C-terminal domain catalyzes the transfer of acetyl group from acetyl coenzyme A to glucosamine-1-phosphate (GlcN-1-P) to produce N-acetylglucosamine-1-phosphate (GlcNAc-1-P), which is converted into UDP-GlcNAc by the transfer of uridine 5-monophosphate (from uridine 5-triphosphate), a reaction catalyzed by the N-terminal domain.</text>
</comment>
<feature type="binding site" evidence="18">
    <location>
        <position position="154"/>
    </location>
    <ligand>
        <name>UDP-N-acetyl-alpha-D-glucosamine</name>
        <dbReference type="ChEBI" id="CHEBI:57705"/>
    </ligand>
</feature>
<keyword evidence="10 18" id="KW-0133">Cell shape</keyword>
<comment type="similarity">
    <text evidence="2 18">In the C-terminal section; belongs to the transferase hexapeptide repeat family.</text>
</comment>
<evidence type="ECO:0000256" key="10">
    <source>
        <dbReference type="ARBA" id="ARBA00022960"/>
    </source>
</evidence>
<evidence type="ECO:0000256" key="12">
    <source>
        <dbReference type="ARBA" id="ARBA00023268"/>
    </source>
</evidence>
<feature type="binding site" evidence="18">
    <location>
        <begin position="386"/>
        <end position="387"/>
    </location>
    <ligand>
        <name>acetyl-CoA</name>
        <dbReference type="ChEBI" id="CHEBI:57288"/>
    </ligand>
</feature>
<feature type="binding site" evidence="18">
    <location>
        <begin position="103"/>
        <end position="105"/>
    </location>
    <ligand>
        <name>UDP-N-acetyl-alpha-D-glucosamine</name>
        <dbReference type="ChEBI" id="CHEBI:57705"/>
    </ligand>
</feature>
<keyword evidence="22" id="KW-1185">Reference proteome</keyword>
<dbReference type="HAMAP" id="MF_01631">
    <property type="entry name" value="GlmU"/>
    <property type="match status" value="1"/>
</dbReference>
<feature type="domain" description="Mannose-1-phosphate guanyltransferase C-terminal" evidence="20">
    <location>
        <begin position="268"/>
        <end position="345"/>
    </location>
</feature>
<dbReference type="UniPathway" id="UPA00113">
    <property type="reaction ID" value="UER00532"/>
</dbReference>
<feature type="binding site" evidence="18">
    <location>
        <position position="105"/>
    </location>
    <ligand>
        <name>Mg(2+)</name>
        <dbReference type="ChEBI" id="CHEBI:18420"/>
    </ligand>
</feature>
<feature type="binding site" evidence="18">
    <location>
        <position position="76"/>
    </location>
    <ligand>
        <name>UDP-N-acetyl-alpha-D-glucosamine</name>
        <dbReference type="ChEBI" id="CHEBI:57705"/>
    </ligand>
</feature>
<dbReference type="GO" id="GO:0006048">
    <property type="term" value="P:UDP-N-acetylglucosamine biosynthetic process"/>
    <property type="evidence" value="ECO:0007669"/>
    <property type="project" value="UniProtKB-UniPathway"/>
</dbReference>
<dbReference type="InterPro" id="IPR005882">
    <property type="entry name" value="Bifunctional_GlmU"/>
</dbReference>
<sequence>MNPVSVVILAAGRGKRMYSDLPKVLHPIAGKPMLARVIDLALSLLPSQCVVVIGHGAEQVSAAFAGHAGPLAFALQSEQLGTGHAVKMALPHLPSEGRTLVLYGDVPLTEPATLRRLLDTPADDVALLTDTLVNPTGYGRIVRDAAGRIQCIVEEKDASAEQKALCEINTGIVALPNARLAGWLAELKNGNAQGEYYLTDVIGLAVRDGVTVHGVGAPASWQVAGVNNKAQLAELERIFQANQARVLLDAGVTLADPARIDIRGELRCGRDVSIDVNCVFEGDVTLGDGVSIGPNCVLKNVSLAAGVQVAAFSHLDGAQVGADARIGPFARLRPGARLAEDVHIGNFVEIKNSALSAGAKVNHLSYVGDADVGAKVNVGAGTITCNYDGVNKFRTTIEAGAFIGSGTMLVAPVTVGAGATIGAGSVISKDAPAEQLTVARAKQLSLSGWQRPLKKT</sequence>
<evidence type="ECO:0000256" key="9">
    <source>
        <dbReference type="ARBA" id="ARBA00022842"/>
    </source>
</evidence>
<feature type="binding site" evidence="18">
    <location>
        <begin position="81"/>
        <end position="82"/>
    </location>
    <ligand>
        <name>UDP-N-acetyl-alpha-D-glucosamine</name>
        <dbReference type="ChEBI" id="CHEBI:57705"/>
    </ligand>
</feature>
<feature type="binding site" evidence="18">
    <location>
        <position position="227"/>
    </location>
    <ligand>
        <name>Mg(2+)</name>
        <dbReference type="ChEBI" id="CHEBI:18420"/>
    </ligand>
</feature>
<comment type="catalytic activity">
    <reaction evidence="15 18">
        <text>alpha-D-glucosamine 1-phosphate + acetyl-CoA = N-acetyl-alpha-D-glucosamine 1-phosphate + CoA + H(+)</text>
        <dbReference type="Rhea" id="RHEA:13725"/>
        <dbReference type="ChEBI" id="CHEBI:15378"/>
        <dbReference type="ChEBI" id="CHEBI:57287"/>
        <dbReference type="ChEBI" id="CHEBI:57288"/>
        <dbReference type="ChEBI" id="CHEBI:57776"/>
        <dbReference type="ChEBI" id="CHEBI:58516"/>
        <dbReference type="EC" id="2.3.1.157"/>
    </reaction>
</comment>
<feature type="binding site" evidence="18">
    <location>
        <position position="405"/>
    </location>
    <ligand>
        <name>acetyl-CoA</name>
        <dbReference type="ChEBI" id="CHEBI:57288"/>
    </ligand>
</feature>
<dbReference type="Proteomes" id="UP000247555">
    <property type="component" value="Unassembled WGS sequence"/>
</dbReference>
<dbReference type="Gene3D" id="2.160.10.10">
    <property type="entry name" value="Hexapeptide repeat proteins"/>
    <property type="match status" value="1"/>
</dbReference>
<dbReference type="Pfam" id="PF12804">
    <property type="entry name" value="NTP_transf_3"/>
    <property type="match status" value="1"/>
</dbReference>
<evidence type="ECO:0000259" key="20">
    <source>
        <dbReference type="Pfam" id="PF25087"/>
    </source>
</evidence>
<comment type="pathway">
    <text evidence="18">Bacterial outer membrane biogenesis; LPS lipid A biosynthesis.</text>
</comment>
<dbReference type="InterPro" id="IPR011004">
    <property type="entry name" value="Trimer_LpxA-like_sf"/>
</dbReference>
<dbReference type="InterPro" id="IPR056729">
    <property type="entry name" value="GMPPB_C"/>
</dbReference>
<dbReference type="SUPFAM" id="SSF51161">
    <property type="entry name" value="Trimeric LpxA-like enzymes"/>
    <property type="match status" value="1"/>
</dbReference>
<dbReference type="InterPro" id="IPR001451">
    <property type="entry name" value="Hexapep"/>
</dbReference>
<dbReference type="OrthoDB" id="9775031at2"/>
<comment type="catalytic activity">
    <reaction evidence="16 18">
        <text>N-acetyl-alpha-D-glucosamine 1-phosphate + UTP + H(+) = UDP-N-acetyl-alpha-D-glucosamine + diphosphate</text>
        <dbReference type="Rhea" id="RHEA:13509"/>
        <dbReference type="ChEBI" id="CHEBI:15378"/>
        <dbReference type="ChEBI" id="CHEBI:33019"/>
        <dbReference type="ChEBI" id="CHEBI:46398"/>
        <dbReference type="ChEBI" id="CHEBI:57705"/>
        <dbReference type="ChEBI" id="CHEBI:57776"/>
        <dbReference type="EC" id="2.7.7.23"/>
    </reaction>
</comment>